<reference evidence="9" key="1">
    <citation type="submission" date="2024-02" db="EMBL/GenBank/DDBJ databases">
        <authorList>
            <consortium name="ELIXIR-Norway"/>
            <consortium name="Elixir Norway"/>
        </authorList>
    </citation>
    <scope>NUCLEOTIDE SEQUENCE</scope>
</reference>
<keyword evidence="5" id="KW-0496">Mitochondrion</keyword>
<evidence type="ECO:0000259" key="8">
    <source>
        <dbReference type="Pfam" id="PF00931"/>
    </source>
</evidence>
<comment type="subcellular location">
    <subcellularLocation>
        <location evidence="2">Endoplasmic reticulum</location>
    </subcellularLocation>
    <subcellularLocation>
        <location evidence="3">Membrane</location>
    </subcellularLocation>
    <subcellularLocation>
        <location evidence="1">Mitochondrion</location>
    </subcellularLocation>
</comment>
<name>A0ABP0URI1_9BRYO</name>
<feature type="region of interest" description="Disordered" evidence="7">
    <location>
        <begin position="18"/>
        <end position="43"/>
    </location>
</feature>
<feature type="non-terminal residue" evidence="9">
    <location>
        <position position="544"/>
    </location>
</feature>
<evidence type="ECO:0000256" key="6">
    <source>
        <dbReference type="ARBA" id="ARBA00023136"/>
    </source>
</evidence>
<evidence type="ECO:0000313" key="10">
    <source>
        <dbReference type="Proteomes" id="UP001497512"/>
    </source>
</evidence>
<organism evidence="9 10">
    <name type="scientific">Sphagnum troendelagicum</name>
    <dbReference type="NCBI Taxonomy" id="128251"/>
    <lineage>
        <taxon>Eukaryota</taxon>
        <taxon>Viridiplantae</taxon>
        <taxon>Streptophyta</taxon>
        <taxon>Embryophyta</taxon>
        <taxon>Bryophyta</taxon>
        <taxon>Sphagnophytina</taxon>
        <taxon>Sphagnopsida</taxon>
        <taxon>Sphagnales</taxon>
        <taxon>Sphagnaceae</taxon>
        <taxon>Sphagnum</taxon>
    </lineage>
</organism>
<evidence type="ECO:0000256" key="1">
    <source>
        <dbReference type="ARBA" id="ARBA00004173"/>
    </source>
</evidence>
<evidence type="ECO:0000256" key="3">
    <source>
        <dbReference type="ARBA" id="ARBA00004370"/>
    </source>
</evidence>
<accession>A0ABP0URI1</accession>
<gene>
    <name evidence="9" type="ORF">CSSPTR1EN2_LOCUS18765</name>
</gene>
<dbReference type="Gene3D" id="3.40.50.1820">
    <property type="entry name" value="alpha/beta hydrolase"/>
    <property type="match status" value="1"/>
</dbReference>
<dbReference type="PANTHER" id="PTHR48182">
    <property type="entry name" value="PROTEIN SERAC1"/>
    <property type="match status" value="1"/>
</dbReference>
<sequence>MLQNLFLRLGKRPSTDLVTERSVCGKASPSTTPSRASHDNYKENEGRSVHQLWPLEDHVRSTNFDVVFFHGLHWPSEKEAWKSTWTQLDDPQDCWPQNWLPEDLGENVRVLAISYDAAPTQCEEKRSYDDVSEIGQKTLETLVLSEWRLGERGFVLIGHCFGGLVIKSLVEEARKRARLGNVRSAIDKKAKASAQMFLKNLKGVVFYAVPHSGSKNLISYFSRCNHITSILRRVVKLAGFMQNLQPLQLKTENLATTFDAIVEELSISVYAFVEGKPMKDVGFRLVEKAAALRSAGENHYTLEDCDHSTVCKPPDKNHPSYYRLLDFIRICRQEEPIKSNTFLGFEYNWTENFQFYVEPSNLPNILFQKLEKGSKDILVYGGFGYGKTTLVKYVLYKNAKELHNIFHGGIFHMRYGLKDNEVLSCQKELIRVLHLNPQELQGLEYWQIEGVRAKLADLLNARSGPILLFIDEVWNGEMIDKSPEFQRTKGSKLLVASRFNLKPNQPNWDRIEMNGTTNKDAAARLLARKAANNPDETKFPLGCE</sequence>
<evidence type="ECO:0000256" key="5">
    <source>
        <dbReference type="ARBA" id="ARBA00023128"/>
    </source>
</evidence>
<dbReference type="PANTHER" id="PTHR48182:SF2">
    <property type="entry name" value="PROTEIN SERAC1"/>
    <property type="match status" value="1"/>
</dbReference>
<dbReference type="InterPro" id="IPR027417">
    <property type="entry name" value="P-loop_NTPase"/>
</dbReference>
<dbReference type="Gene3D" id="3.40.50.300">
    <property type="entry name" value="P-loop containing nucleotide triphosphate hydrolases"/>
    <property type="match status" value="1"/>
</dbReference>
<keyword evidence="4" id="KW-0256">Endoplasmic reticulum</keyword>
<dbReference type="Proteomes" id="UP001497512">
    <property type="component" value="Chromosome 5"/>
</dbReference>
<keyword evidence="6" id="KW-0472">Membrane</keyword>
<evidence type="ECO:0000256" key="4">
    <source>
        <dbReference type="ARBA" id="ARBA00022824"/>
    </source>
</evidence>
<dbReference type="EMBL" id="OZ019897">
    <property type="protein sequence ID" value="CAK9227490.1"/>
    <property type="molecule type" value="Genomic_DNA"/>
</dbReference>
<dbReference type="InterPro" id="IPR052374">
    <property type="entry name" value="SERAC1"/>
</dbReference>
<evidence type="ECO:0000313" key="9">
    <source>
        <dbReference type="EMBL" id="CAK9227490.1"/>
    </source>
</evidence>
<dbReference type="Pfam" id="PF00931">
    <property type="entry name" value="NB-ARC"/>
    <property type="match status" value="1"/>
</dbReference>
<protein>
    <recommendedName>
        <fullName evidence="8">NB-ARC domain-containing protein</fullName>
    </recommendedName>
</protein>
<evidence type="ECO:0000256" key="7">
    <source>
        <dbReference type="SAM" id="MobiDB-lite"/>
    </source>
</evidence>
<dbReference type="InterPro" id="IPR029058">
    <property type="entry name" value="AB_hydrolase_fold"/>
</dbReference>
<dbReference type="SUPFAM" id="SSF53474">
    <property type="entry name" value="alpha/beta-Hydrolases"/>
    <property type="match status" value="1"/>
</dbReference>
<proteinExistence type="predicted"/>
<dbReference type="InterPro" id="IPR002182">
    <property type="entry name" value="NB-ARC"/>
</dbReference>
<evidence type="ECO:0000256" key="2">
    <source>
        <dbReference type="ARBA" id="ARBA00004240"/>
    </source>
</evidence>
<feature type="domain" description="NB-ARC" evidence="8">
    <location>
        <begin position="368"/>
        <end position="499"/>
    </location>
</feature>
<dbReference type="SUPFAM" id="SSF52540">
    <property type="entry name" value="P-loop containing nucleoside triphosphate hydrolases"/>
    <property type="match status" value="1"/>
</dbReference>
<keyword evidence="10" id="KW-1185">Reference proteome</keyword>